<dbReference type="Pfam" id="PF13185">
    <property type="entry name" value="GAF_2"/>
    <property type="match status" value="1"/>
</dbReference>
<organism evidence="3 4">
    <name type="scientific">Aquincola tertiaricarbonis</name>
    <dbReference type="NCBI Taxonomy" id="391953"/>
    <lineage>
        <taxon>Bacteria</taxon>
        <taxon>Pseudomonadati</taxon>
        <taxon>Pseudomonadota</taxon>
        <taxon>Betaproteobacteria</taxon>
        <taxon>Burkholderiales</taxon>
        <taxon>Sphaerotilaceae</taxon>
        <taxon>Aquincola</taxon>
    </lineage>
</organism>
<feature type="region of interest" description="Disordered" evidence="1">
    <location>
        <begin position="175"/>
        <end position="198"/>
    </location>
</feature>
<protein>
    <submittedName>
        <fullName evidence="3">GAF domain-containing protein</fullName>
    </submittedName>
</protein>
<evidence type="ECO:0000259" key="2">
    <source>
        <dbReference type="Pfam" id="PF13185"/>
    </source>
</evidence>
<sequence>MFRTISLCGHHMIRAEDEQTLAQAICTVMVKDGGYRMAWVGLAENDAARSIRAVACAGIEIGYLEDLNLTWADTDCGSGPGARCIREQTVQVTRDITNDARFMHWRAEAARRGYASSIALPLTIGTQTRGFLGIYSEQRDAFGEDEISLLPGAADDLVYGITAQRDRRERDALKELAHRAEEAEAATRQERSPRPHES</sequence>
<keyword evidence="4" id="KW-1185">Reference proteome</keyword>
<dbReference type="RefSeq" id="WP_250195888.1">
    <property type="nucleotide sequence ID" value="NZ_CP097635.1"/>
</dbReference>
<gene>
    <name evidence="3" type="ORF">MW290_03285</name>
</gene>
<accession>A0ABY4S8N6</accession>
<proteinExistence type="predicted"/>
<dbReference type="EMBL" id="CP097635">
    <property type="protein sequence ID" value="URI07655.1"/>
    <property type="molecule type" value="Genomic_DNA"/>
</dbReference>
<evidence type="ECO:0000313" key="4">
    <source>
        <dbReference type="Proteomes" id="UP001056201"/>
    </source>
</evidence>
<dbReference type="Gene3D" id="3.30.450.40">
    <property type="match status" value="1"/>
</dbReference>
<dbReference type="SUPFAM" id="SSF55781">
    <property type="entry name" value="GAF domain-like"/>
    <property type="match status" value="1"/>
</dbReference>
<evidence type="ECO:0000313" key="3">
    <source>
        <dbReference type="EMBL" id="URI07655.1"/>
    </source>
</evidence>
<name>A0ABY4S8N6_AQUTE</name>
<reference evidence="3" key="1">
    <citation type="submission" date="2022-05" db="EMBL/GenBank/DDBJ databases">
        <title>An RpoN-dependent PEP-CTERM gene is involved in floc formation of an Aquincola tertiaricarbonis strain.</title>
        <authorList>
            <person name="Qiu D."/>
            <person name="Xia M."/>
        </authorList>
    </citation>
    <scope>NUCLEOTIDE SEQUENCE</scope>
    <source>
        <strain evidence="3">RN12</strain>
    </source>
</reference>
<dbReference type="Proteomes" id="UP001056201">
    <property type="component" value="Chromosome 1"/>
</dbReference>
<dbReference type="InterPro" id="IPR029016">
    <property type="entry name" value="GAF-like_dom_sf"/>
</dbReference>
<dbReference type="InterPro" id="IPR003018">
    <property type="entry name" value="GAF"/>
</dbReference>
<evidence type="ECO:0000256" key="1">
    <source>
        <dbReference type="SAM" id="MobiDB-lite"/>
    </source>
</evidence>
<feature type="domain" description="GAF" evidence="2">
    <location>
        <begin position="15"/>
        <end position="155"/>
    </location>
</feature>